<keyword evidence="4" id="KW-1185">Reference proteome</keyword>
<gene>
    <name evidence="3" type="ORF">Rhow_006083</name>
</gene>
<evidence type="ECO:0000313" key="4">
    <source>
        <dbReference type="Proteomes" id="UP000287519"/>
    </source>
</evidence>
<dbReference type="OrthoDB" id="5415111at2"/>
<evidence type="ECO:0000256" key="1">
    <source>
        <dbReference type="SAM" id="MobiDB-lite"/>
    </source>
</evidence>
<protein>
    <recommendedName>
        <fullName evidence="2">FAS1-like dehydratase domain-containing protein</fullName>
    </recommendedName>
</protein>
<dbReference type="AlphaFoldDB" id="A0A402CEZ2"/>
<accession>A0A402CEZ2</accession>
<proteinExistence type="predicted"/>
<dbReference type="InterPro" id="IPR029069">
    <property type="entry name" value="HotDog_dom_sf"/>
</dbReference>
<sequence>MEELGPERSFVVEAGHIMMFERALGDEAEYRSDALAPLTFTQAAAHYDPDSPLRPHAGKSWKGAGDYSHRRTDKSVGEGWLHAEQHFEYRRHVRAGETLRPRTRLGRQWTKTGSSDAVLIFAEEVTELIDDAGVPVVTSTIVRVRRSASSTEWEEKL</sequence>
<dbReference type="Gene3D" id="3.10.129.10">
    <property type="entry name" value="Hotdog Thioesterase"/>
    <property type="match status" value="1"/>
</dbReference>
<feature type="domain" description="FAS1-like dehydratase" evidence="2">
    <location>
        <begin position="8"/>
        <end position="138"/>
    </location>
</feature>
<comment type="caution">
    <text evidence="3">The sequence shown here is derived from an EMBL/GenBank/DDBJ whole genome shotgun (WGS) entry which is preliminary data.</text>
</comment>
<dbReference type="InterPro" id="IPR039569">
    <property type="entry name" value="FAS1-like_DH_region"/>
</dbReference>
<feature type="region of interest" description="Disordered" evidence="1">
    <location>
        <begin position="47"/>
        <end position="70"/>
    </location>
</feature>
<name>A0A402CEZ2_RHOWR</name>
<evidence type="ECO:0000313" key="3">
    <source>
        <dbReference type="EMBL" id="GCE42144.1"/>
    </source>
</evidence>
<dbReference type="SUPFAM" id="SSF54637">
    <property type="entry name" value="Thioesterase/thiol ester dehydrase-isomerase"/>
    <property type="match status" value="1"/>
</dbReference>
<reference evidence="3 4" key="1">
    <citation type="submission" date="2018-11" db="EMBL/GenBank/DDBJ databases">
        <title>Microbial catabolism of amino acid.</title>
        <authorList>
            <person name="Hibi M."/>
            <person name="Ogawa J."/>
        </authorList>
    </citation>
    <scope>NUCLEOTIDE SEQUENCE [LARGE SCALE GENOMIC DNA]</scope>
    <source>
        <strain evidence="3 4">C31-06</strain>
    </source>
</reference>
<dbReference type="EMBL" id="BHYM01000050">
    <property type="protein sequence ID" value="GCE42144.1"/>
    <property type="molecule type" value="Genomic_DNA"/>
</dbReference>
<evidence type="ECO:0000259" key="2">
    <source>
        <dbReference type="Pfam" id="PF13452"/>
    </source>
</evidence>
<dbReference type="RefSeq" id="WP_124394129.1">
    <property type="nucleotide sequence ID" value="NZ_BHYM01000050.1"/>
</dbReference>
<dbReference type="Pfam" id="PF13452">
    <property type="entry name" value="FAS1_DH_region"/>
    <property type="match status" value="1"/>
</dbReference>
<dbReference type="Proteomes" id="UP000287519">
    <property type="component" value="Unassembled WGS sequence"/>
</dbReference>
<organism evidence="3 4">
    <name type="scientific">Rhodococcus wratislaviensis</name>
    <name type="common">Tsukamurella wratislaviensis</name>
    <dbReference type="NCBI Taxonomy" id="44752"/>
    <lineage>
        <taxon>Bacteria</taxon>
        <taxon>Bacillati</taxon>
        <taxon>Actinomycetota</taxon>
        <taxon>Actinomycetes</taxon>
        <taxon>Mycobacteriales</taxon>
        <taxon>Nocardiaceae</taxon>
        <taxon>Rhodococcus</taxon>
    </lineage>
</organism>